<gene>
    <name evidence="2" type="ORF">scyTo_0026850</name>
</gene>
<dbReference type="AlphaFoldDB" id="A0A401QLC4"/>
<proteinExistence type="predicted"/>
<dbReference type="EMBL" id="BFAA01250542">
    <property type="protein sequence ID" value="GCB86217.1"/>
    <property type="molecule type" value="Genomic_DNA"/>
</dbReference>
<evidence type="ECO:0000256" key="1">
    <source>
        <dbReference type="SAM" id="MobiDB-lite"/>
    </source>
</evidence>
<organism evidence="2 3">
    <name type="scientific">Scyliorhinus torazame</name>
    <name type="common">Cloudy catshark</name>
    <name type="synonym">Catulus torazame</name>
    <dbReference type="NCBI Taxonomy" id="75743"/>
    <lineage>
        <taxon>Eukaryota</taxon>
        <taxon>Metazoa</taxon>
        <taxon>Chordata</taxon>
        <taxon>Craniata</taxon>
        <taxon>Vertebrata</taxon>
        <taxon>Chondrichthyes</taxon>
        <taxon>Elasmobranchii</taxon>
        <taxon>Galeomorphii</taxon>
        <taxon>Galeoidea</taxon>
        <taxon>Carcharhiniformes</taxon>
        <taxon>Scyliorhinidae</taxon>
        <taxon>Scyliorhinus</taxon>
    </lineage>
</organism>
<feature type="compositionally biased region" description="Basic and acidic residues" evidence="1">
    <location>
        <begin position="1"/>
        <end position="11"/>
    </location>
</feature>
<reference evidence="2 3" key="1">
    <citation type="journal article" date="2018" name="Nat. Ecol. Evol.">
        <title>Shark genomes provide insights into elasmobranch evolution and the origin of vertebrates.</title>
        <authorList>
            <person name="Hara Y"/>
            <person name="Yamaguchi K"/>
            <person name="Onimaru K"/>
            <person name="Kadota M"/>
            <person name="Koyanagi M"/>
            <person name="Keeley SD"/>
            <person name="Tatsumi K"/>
            <person name="Tanaka K"/>
            <person name="Motone F"/>
            <person name="Kageyama Y"/>
            <person name="Nozu R"/>
            <person name="Adachi N"/>
            <person name="Nishimura O"/>
            <person name="Nakagawa R"/>
            <person name="Tanegashima C"/>
            <person name="Kiyatake I"/>
            <person name="Matsumoto R"/>
            <person name="Murakumo K"/>
            <person name="Nishida K"/>
            <person name="Terakita A"/>
            <person name="Kuratani S"/>
            <person name="Sato K"/>
            <person name="Hyodo S Kuraku.S."/>
        </authorList>
    </citation>
    <scope>NUCLEOTIDE SEQUENCE [LARGE SCALE GENOMIC DNA]</scope>
</reference>
<protein>
    <submittedName>
        <fullName evidence="2">Uncharacterized protein</fullName>
    </submittedName>
</protein>
<evidence type="ECO:0000313" key="2">
    <source>
        <dbReference type="EMBL" id="GCB86217.1"/>
    </source>
</evidence>
<accession>A0A401QLC4</accession>
<name>A0A401QLC4_SCYTO</name>
<keyword evidence="3" id="KW-1185">Reference proteome</keyword>
<evidence type="ECO:0000313" key="3">
    <source>
        <dbReference type="Proteomes" id="UP000288216"/>
    </source>
</evidence>
<feature type="non-terminal residue" evidence="2">
    <location>
        <position position="1"/>
    </location>
</feature>
<dbReference type="Proteomes" id="UP000288216">
    <property type="component" value="Unassembled WGS sequence"/>
</dbReference>
<sequence length="45" mass="5031">VPSLPRKKEQKTATAQEEVSLADGEDEISNATSINEEMQRMLNQL</sequence>
<comment type="caution">
    <text evidence="2">The sequence shown here is derived from an EMBL/GenBank/DDBJ whole genome shotgun (WGS) entry which is preliminary data.</text>
</comment>
<feature type="region of interest" description="Disordered" evidence="1">
    <location>
        <begin position="1"/>
        <end position="34"/>
    </location>
</feature>